<dbReference type="Proteomes" id="UP000241284">
    <property type="component" value="Unassembled WGS sequence"/>
</dbReference>
<evidence type="ECO:0000256" key="1">
    <source>
        <dbReference type="SAM" id="Phobius"/>
    </source>
</evidence>
<feature type="transmembrane region" description="Helical" evidence="1">
    <location>
        <begin position="7"/>
        <end position="28"/>
    </location>
</feature>
<evidence type="ECO:0000313" key="2">
    <source>
        <dbReference type="EMBL" id="PSN95864.1"/>
    </source>
</evidence>
<dbReference type="AlphaFoldDB" id="A0A2R6BB27"/>
<sequence length="77" mass="8422">MFEKWRVVVAVISLVLMGLDLGGVYRIYLLLSHQSVLGAVVADAIIFVLLLLLSAIILFFGVLGVLFAAFAKSGWRK</sequence>
<keyword evidence="1" id="KW-0812">Transmembrane</keyword>
<reference evidence="2 3" key="1">
    <citation type="submission" date="2017-04" db="EMBL/GenBank/DDBJ databases">
        <title>Novel microbial lineages endemic to geothermal iron-oxide mats fill important gaps in the evolutionary history of Archaea.</title>
        <authorList>
            <person name="Jay Z.J."/>
            <person name="Beam J.P."/>
            <person name="Dlakic M."/>
            <person name="Rusch D.B."/>
            <person name="Kozubal M.A."/>
            <person name="Inskeep W.P."/>
        </authorList>
    </citation>
    <scope>NUCLEOTIDE SEQUENCE [LARGE SCALE GENOMIC DNA]</scope>
    <source>
        <strain evidence="2">ECH_B_2</strain>
    </source>
</reference>
<organism evidence="2 3">
    <name type="scientific">Candidatus Marsarchaeota G2 archaeon ECH_B_2</name>
    <dbReference type="NCBI Taxonomy" id="1978160"/>
    <lineage>
        <taxon>Archaea</taxon>
        <taxon>Candidatus Marsarchaeota</taxon>
        <taxon>Candidatus Marsarchaeota group 2</taxon>
    </lineage>
</organism>
<keyword evidence="1" id="KW-1133">Transmembrane helix</keyword>
<gene>
    <name evidence="2" type="ORF">B9Q06_04615</name>
</gene>
<accession>A0A2R6BB27</accession>
<evidence type="ECO:0000313" key="3">
    <source>
        <dbReference type="Proteomes" id="UP000241284"/>
    </source>
</evidence>
<keyword evidence="1" id="KW-0472">Membrane</keyword>
<comment type="caution">
    <text evidence="2">The sequence shown here is derived from an EMBL/GenBank/DDBJ whole genome shotgun (WGS) entry which is preliminary data.</text>
</comment>
<feature type="transmembrane region" description="Helical" evidence="1">
    <location>
        <begin position="40"/>
        <end position="71"/>
    </location>
</feature>
<name>A0A2R6BB27_9ARCH</name>
<proteinExistence type="predicted"/>
<protein>
    <submittedName>
        <fullName evidence="2">Uncharacterized protein</fullName>
    </submittedName>
</protein>
<dbReference type="EMBL" id="NEXH01000006">
    <property type="protein sequence ID" value="PSN95864.1"/>
    <property type="molecule type" value="Genomic_DNA"/>
</dbReference>